<proteinExistence type="predicted"/>
<accession>A0A9W4K0U8</accession>
<evidence type="ECO:0000313" key="1">
    <source>
        <dbReference type="EMBL" id="CAG8880475.1"/>
    </source>
</evidence>
<sequence length="84" mass="9355">FTWCVTATPMWNRALDYCGYLALLWKEEFAVPADSPARYPGGVHPPTAAASDPLEPYVQWSALEQLPVEGKPYHLLDPRGLVVL</sequence>
<dbReference type="Proteomes" id="UP001154252">
    <property type="component" value="Unassembled WGS sequence"/>
</dbReference>
<comment type="caution">
    <text evidence="1">The sequence shown here is derived from an EMBL/GenBank/DDBJ whole genome shotgun (WGS) entry which is preliminary data.</text>
</comment>
<dbReference type="EMBL" id="CAJVRC010000053">
    <property type="protein sequence ID" value="CAG8880475.1"/>
    <property type="molecule type" value="Genomic_DNA"/>
</dbReference>
<name>A0A9W4K0U8_9EURO</name>
<keyword evidence="2" id="KW-1185">Reference proteome</keyword>
<organism evidence="1 2">
    <name type="scientific">Penicillium egyptiacum</name>
    <dbReference type="NCBI Taxonomy" id="1303716"/>
    <lineage>
        <taxon>Eukaryota</taxon>
        <taxon>Fungi</taxon>
        <taxon>Dikarya</taxon>
        <taxon>Ascomycota</taxon>
        <taxon>Pezizomycotina</taxon>
        <taxon>Eurotiomycetes</taxon>
        <taxon>Eurotiomycetidae</taxon>
        <taxon>Eurotiales</taxon>
        <taxon>Aspergillaceae</taxon>
        <taxon>Penicillium</taxon>
    </lineage>
</organism>
<feature type="non-terminal residue" evidence="1">
    <location>
        <position position="84"/>
    </location>
</feature>
<dbReference type="AlphaFoldDB" id="A0A9W4K0U8"/>
<dbReference type="OrthoDB" id="4368232at2759"/>
<protein>
    <submittedName>
        <fullName evidence="1">Uncharacterized protein</fullName>
    </submittedName>
</protein>
<evidence type="ECO:0000313" key="2">
    <source>
        <dbReference type="Proteomes" id="UP001154252"/>
    </source>
</evidence>
<reference evidence="1" key="1">
    <citation type="submission" date="2021-07" db="EMBL/GenBank/DDBJ databases">
        <authorList>
            <person name="Branca A.L. A."/>
        </authorList>
    </citation>
    <scope>NUCLEOTIDE SEQUENCE</scope>
</reference>
<gene>
    <name evidence="1" type="ORF">PEGY_LOCUS27</name>
</gene>
<feature type="non-terminal residue" evidence="1">
    <location>
        <position position="1"/>
    </location>
</feature>